<name>A0A7I8DFJ2_9BACL</name>
<dbReference type="EMBL" id="AP023366">
    <property type="protein sequence ID" value="BCJ86671.1"/>
    <property type="molecule type" value="Genomic_DNA"/>
</dbReference>
<organism evidence="1 2">
    <name type="scientific">Effusibacillus dendaii</name>
    <dbReference type="NCBI Taxonomy" id="2743772"/>
    <lineage>
        <taxon>Bacteria</taxon>
        <taxon>Bacillati</taxon>
        <taxon>Bacillota</taxon>
        <taxon>Bacilli</taxon>
        <taxon>Bacillales</taxon>
        <taxon>Alicyclobacillaceae</taxon>
        <taxon>Effusibacillus</taxon>
    </lineage>
</organism>
<gene>
    <name evidence="1" type="ORF">skT53_16560</name>
</gene>
<sequence length="78" mass="8358">MAVGIWLGFLTSNTVAQGASIALGVNIVQNTNKSKLNNGNTVYADSIVCLPVITYFIMDLDAIDTLSFDNNNFSSLQV</sequence>
<proteinExistence type="predicted"/>
<evidence type="ECO:0000313" key="2">
    <source>
        <dbReference type="Proteomes" id="UP000593802"/>
    </source>
</evidence>
<protein>
    <submittedName>
        <fullName evidence="1">Uncharacterized protein</fullName>
    </submittedName>
</protein>
<accession>A0A7I8DFJ2</accession>
<dbReference type="KEGG" id="eff:skT53_16560"/>
<keyword evidence="2" id="KW-1185">Reference proteome</keyword>
<reference evidence="1 2" key="1">
    <citation type="submission" date="2020-08" db="EMBL/GenBank/DDBJ databases">
        <title>Complete Genome Sequence of Effusibacillus dendaii Strain skT53, Isolated from Farmland soil.</title>
        <authorList>
            <person name="Konishi T."/>
            <person name="Kawasaki H."/>
        </authorList>
    </citation>
    <scope>NUCLEOTIDE SEQUENCE [LARGE SCALE GENOMIC DNA]</scope>
    <source>
        <strain evidence="2">skT53</strain>
    </source>
</reference>
<evidence type="ECO:0000313" key="1">
    <source>
        <dbReference type="EMBL" id="BCJ86671.1"/>
    </source>
</evidence>
<dbReference type="AlphaFoldDB" id="A0A7I8DFJ2"/>
<dbReference type="RefSeq" id="WP_200760651.1">
    <property type="nucleotide sequence ID" value="NZ_AP023366.1"/>
</dbReference>
<dbReference type="Proteomes" id="UP000593802">
    <property type="component" value="Chromosome"/>
</dbReference>